<dbReference type="Proteomes" id="UP000594118">
    <property type="component" value="Chromosome"/>
</dbReference>
<feature type="region of interest" description="Disordered" evidence="1">
    <location>
        <begin position="399"/>
        <end position="433"/>
    </location>
</feature>
<sequence length="433" mass="47160">MSLIDVITRPFRSAEAPAPVTARAEPVISAGPSSGASSGTASPQGWMQDIGFAGTRSRVATLPPVTPVLAQRHATVTACCTIIAGDLSKLPVQVWQRDGSGREVRVRDHAANYLLNVEAAPGVTAMLTRFNLAYAFALRGTGYAYAPRDGAGELTMIDGIHPDLCTVLRNGRARFYDFEDGDRIQRRVPGRAMVHMRYMAEDGWTGRSPISVAAESFGIALAGQEAAARAASGTFMKAVAKVSAFDADEETYQRSKVRLREALRNENSLGGVTLIGPDDDIKSLDLSAADQQLLENRKFDREQIAAIYRVPPSKLQMLEYGVKANGQQQAIDYKADCLSHWGGFIETQLGLGLLTEAERRAGLFLRHNFDALLRATTKERYEALNKAVGGPWMAMNEARREEGLDDVDGGNRVYPPSNMTRDENAPDPKETEE</sequence>
<evidence type="ECO:0000313" key="3">
    <source>
        <dbReference type="Proteomes" id="UP000594118"/>
    </source>
</evidence>
<dbReference type="InterPro" id="IPR006944">
    <property type="entry name" value="Phage/GTA_portal"/>
</dbReference>
<feature type="compositionally biased region" description="Low complexity" evidence="1">
    <location>
        <begin position="29"/>
        <end position="43"/>
    </location>
</feature>
<reference evidence="2 3" key="1">
    <citation type="submission" date="2019-10" db="EMBL/GenBank/DDBJ databases">
        <title>Pseudopuniceibacterium sp. HQ09 islated from Antarctica.</title>
        <authorList>
            <person name="Liao L."/>
            <person name="Su S."/>
            <person name="Chen B."/>
            <person name="Yu Y."/>
        </authorList>
    </citation>
    <scope>NUCLEOTIDE SEQUENCE [LARGE SCALE GENOMIC DNA]</scope>
    <source>
        <strain evidence="2 3">HQ09</strain>
    </source>
</reference>
<evidence type="ECO:0000313" key="2">
    <source>
        <dbReference type="EMBL" id="QOL80549.1"/>
    </source>
</evidence>
<proteinExistence type="predicted"/>
<dbReference type="Pfam" id="PF04860">
    <property type="entry name" value="Phage_portal"/>
    <property type="match status" value="1"/>
</dbReference>
<gene>
    <name evidence="2" type="ORF">F3W81_06825</name>
</gene>
<dbReference type="InterPro" id="IPR006427">
    <property type="entry name" value="Portal_HK97"/>
</dbReference>
<dbReference type="RefSeq" id="WP_193082869.1">
    <property type="nucleotide sequence ID" value="NZ_CP045201.1"/>
</dbReference>
<name>A0A7L9WJZ0_9RHOB</name>
<dbReference type="KEGG" id="pshq:F3W81_06825"/>
<feature type="region of interest" description="Disordered" evidence="1">
    <location>
        <begin position="18"/>
        <end position="43"/>
    </location>
</feature>
<evidence type="ECO:0000256" key="1">
    <source>
        <dbReference type="SAM" id="MobiDB-lite"/>
    </source>
</evidence>
<protein>
    <submittedName>
        <fullName evidence="2">Phage portal protein</fullName>
    </submittedName>
</protein>
<accession>A0A7L9WJZ0</accession>
<dbReference type="AlphaFoldDB" id="A0A7L9WJZ0"/>
<organism evidence="2 3">
    <name type="scientific">Pseudooceanicola spongiae</name>
    <dbReference type="NCBI Taxonomy" id="2613965"/>
    <lineage>
        <taxon>Bacteria</taxon>
        <taxon>Pseudomonadati</taxon>
        <taxon>Pseudomonadota</taxon>
        <taxon>Alphaproteobacteria</taxon>
        <taxon>Rhodobacterales</taxon>
        <taxon>Paracoccaceae</taxon>
        <taxon>Pseudooceanicola</taxon>
    </lineage>
</organism>
<keyword evidence="3" id="KW-1185">Reference proteome</keyword>
<dbReference type="EMBL" id="CP045201">
    <property type="protein sequence ID" value="QOL80549.1"/>
    <property type="molecule type" value="Genomic_DNA"/>
</dbReference>
<feature type="compositionally biased region" description="Basic and acidic residues" evidence="1">
    <location>
        <begin position="420"/>
        <end position="433"/>
    </location>
</feature>
<dbReference type="NCBIfam" id="TIGR01537">
    <property type="entry name" value="portal_HK97"/>
    <property type="match status" value="1"/>
</dbReference>